<dbReference type="PANTHER" id="PTHR31632">
    <property type="entry name" value="IRON TRANSPORTER FTH1"/>
    <property type="match status" value="1"/>
</dbReference>
<feature type="transmembrane region" description="Helical" evidence="7">
    <location>
        <begin position="181"/>
        <end position="201"/>
    </location>
</feature>
<feature type="transmembrane region" description="Helical" evidence="7">
    <location>
        <begin position="145"/>
        <end position="169"/>
    </location>
</feature>
<feature type="transmembrane region" description="Helical" evidence="7">
    <location>
        <begin position="291"/>
        <end position="313"/>
    </location>
</feature>
<reference evidence="8 9" key="1">
    <citation type="submission" date="2016-01" db="EMBL/GenBank/DDBJ databases">
        <title>Genome sequence of the yeast Holleya sinecauda.</title>
        <authorList>
            <person name="Dietrich F.S."/>
        </authorList>
    </citation>
    <scope>NUCLEOTIDE SEQUENCE [LARGE SCALE GENOMIC DNA]</scope>
    <source>
        <strain evidence="8 9">ATCC 58844</strain>
    </source>
</reference>
<evidence type="ECO:0000313" key="8">
    <source>
        <dbReference type="EMBL" id="AMD22214.1"/>
    </source>
</evidence>
<evidence type="ECO:0000256" key="2">
    <source>
        <dbReference type="ARBA" id="ARBA00008333"/>
    </source>
</evidence>
<proteinExistence type="inferred from homology"/>
<evidence type="ECO:0000313" key="9">
    <source>
        <dbReference type="Proteomes" id="UP000243052"/>
    </source>
</evidence>
<dbReference type="GeneID" id="28725557"/>
<evidence type="ECO:0000256" key="1">
    <source>
        <dbReference type="ARBA" id="ARBA00004141"/>
    </source>
</evidence>
<dbReference type="Pfam" id="PF03239">
    <property type="entry name" value="FTR1"/>
    <property type="match status" value="1"/>
</dbReference>
<dbReference type="InterPro" id="IPR004923">
    <property type="entry name" value="FTR1/Fip1/EfeU"/>
</dbReference>
<keyword evidence="3" id="KW-0406">Ion transport</keyword>
<evidence type="ECO:0000256" key="3">
    <source>
        <dbReference type="ARBA" id="ARBA00022496"/>
    </source>
</evidence>
<sequence length="371" mass="41534">MANAVFNVAVFFVVFRECLEAVLVIAILLSFVDRAIKSSDASLGKRLKTHIWVGVGLGFLICLIIGGAFIGAYYSLKKDLFGSAEELWEGCFCLIASIMISMMGLGMLRVQKMQEKWRVKIAKALVDVPSRKRDRLKLGYWGKKYALFLLPFITVLREGLEGVVFVAGAGMSTKNAKASSYPLPAVVGLLAGGLVGFLMYYGSSRSSLQVFLIVSTCFLYLIAAGLFSRSVWFFDTYTYNKATGGDASESGSGNGSYNINRALYHVNCCNPELDNGWDIFNSLLGWQNTGYYSSVLAYIFYWVFFTILVLLLIHQERYGHLPLIKKKFTDLKPRFFRKKQLDNAEKEQLFNRIDHLAITDEGIVETRATNV</sequence>
<dbReference type="GO" id="GO:0015093">
    <property type="term" value="F:ferrous iron transmembrane transporter activity"/>
    <property type="evidence" value="ECO:0007669"/>
    <property type="project" value="TreeGrafter"/>
</dbReference>
<gene>
    <name evidence="8" type="ORF">AW171_hschr74238</name>
</gene>
<keyword evidence="6 7" id="KW-0472">Membrane</keyword>
<dbReference type="PANTHER" id="PTHR31632:SF2">
    <property type="entry name" value="PLASMA MEMBRANE IRON PERMEASE"/>
    <property type="match status" value="1"/>
</dbReference>
<dbReference type="Proteomes" id="UP000243052">
    <property type="component" value="Chromosome vii"/>
</dbReference>
<dbReference type="RefSeq" id="XP_017989210.1">
    <property type="nucleotide sequence ID" value="XM_018133627.1"/>
</dbReference>
<dbReference type="OrthoDB" id="4364at2759"/>
<comment type="similarity">
    <text evidence="2">Belongs to the oxidase-dependent Fe transporter (OFeT) (TC 9.A.10.1) family.</text>
</comment>
<keyword evidence="3" id="KW-0410">Iron transport</keyword>
<comment type="subcellular location">
    <subcellularLocation>
        <location evidence="1">Membrane</location>
        <topology evidence="1">Multi-pass membrane protein</topology>
    </subcellularLocation>
</comment>
<evidence type="ECO:0000256" key="7">
    <source>
        <dbReference type="SAM" id="Phobius"/>
    </source>
</evidence>
<evidence type="ECO:0000256" key="5">
    <source>
        <dbReference type="ARBA" id="ARBA00022989"/>
    </source>
</evidence>
<feature type="transmembrane region" description="Helical" evidence="7">
    <location>
        <begin position="6"/>
        <end position="31"/>
    </location>
</feature>
<organism evidence="8 9">
    <name type="scientific">Eremothecium sinecaudum</name>
    <dbReference type="NCBI Taxonomy" id="45286"/>
    <lineage>
        <taxon>Eukaryota</taxon>
        <taxon>Fungi</taxon>
        <taxon>Dikarya</taxon>
        <taxon>Ascomycota</taxon>
        <taxon>Saccharomycotina</taxon>
        <taxon>Saccharomycetes</taxon>
        <taxon>Saccharomycetales</taxon>
        <taxon>Saccharomycetaceae</taxon>
        <taxon>Eremothecium</taxon>
    </lineage>
</organism>
<dbReference type="STRING" id="45286.A0A0X8HVD7"/>
<feature type="transmembrane region" description="Helical" evidence="7">
    <location>
        <begin position="51"/>
        <end position="75"/>
    </location>
</feature>
<evidence type="ECO:0000256" key="4">
    <source>
        <dbReference type="ARBA" id="ARBA00022692"/>
    </source>
</evidence>
<keyword evidence="9" id="KW-1185">Reference proteome</keyword>
<feature type="transmembrane region" description="Helical" evidence="7">
    <location>
        <begin position="208"/>
        <end position="227"/>
    </location>
</feature>
<dbReference type="EMBL" id="CP014247">
    <property type="protein sequence ID" value="AMD22214.1"/>
    <property type="molecule type" value="Genomic_DNA"/>
</dbReference>
<evidence type="ECO:0000256" key="6">
    <source>
        <dbReference type="ARBA" id="ARBA00023136"/>
    </source>
</evidence>
<accession>A0A0X8HVD7</accession>
<dbReference type="AlphaFoldDB" id="A0A0X8HVD7"/>
<protein>
    <submittedName>
        <fullName evidence="8">HGL126Cp</fullName>
    </submittedName>
</protein>
<dbReference type="GO" id="GO:0033573">
    <property type="term" value="C:high-affinity iron permease complex"/>
    <property type="evidence" value="ECO:0007669"/>
    <property type="project" value="InterPro"/>
</dbReference>
<feature type="transmembrane region" description="Helical" evidence="7">
    <location>
        <begin position="87"/>
        <end position="108"/>
    </location>
</feature>
<keyword evidence="5 7" id="KW-1133">Transmembrane helix</keyword>
<keyword evidence="3" id="KW-0408">Iron</keyword>
<keyword evidence="4 7" id="KW-0812">Transmembrane</keyword>
<keyword evidence="3" id="KW-0813">Transport</keyword>
<name>A0A0X8HVD7_9SACH</name>